<accession>A0A9P4JDX1</accession>
<evidence type="ECO:0000313" key="3">
    <source>
        <dbReference type="Proteomes" id="UP000799536"/>
    </source>
</evidence>
<protein>
    <submittedName>
        <fullName evidence="2">HET-domain-containing protein</fullName>
    </submittedName>
</protein>
<dbReference type="PANTHER" id="PTHR33112:SF1">
    <property type="entry name" value="HETEROKARYON INCOMPATIBILITY DOMAIN-CONTAINING PROTEIN"/>
    <property type="match status" value="1"/>
</dbReference>
<proteinExistence type="predicted"/>
<dbReference type="AlphaFoldDB" id="A0A9P4JDX1"/>
<keyword evidence="3" id="KW-1185">Reference proteome</keyword>
<organism evidence="2 3">
    <name type="scientific">Delitschia confertaspora ATCC 74209</name>
    <dbReference type="NCBI Taxonomy" id="1513339"/>
    <lineage>
        <taxon>Eukaryota</taxon>
        <taxon>Fungi</taxon>
        <taxon>Dikarya</taxon>
        <taxon>Ascomycota</taxon>
        <taxon>Pezizomycotina</taxon>
        <taxon>Dothideomycetes</taxon>
        <taxon>Pleosporomycetidae</taxon>
        <taxon>Pleosporales</taxon>
        <taxon>Delitschiaceae</taxon>
        <taxon>Delitschia</taxon>
    </lineage>
</organism>
<dbReference type="Proteomes" id="UP000799536">
    <property type="component" value="Unassembled WGS sequence"/>
</dbReference>
<dbReference type="OrthoDB" id="5428863at2759"/>
<sequence length="704" mass="79223">MSRSFTNQNGDRTLLQHSIMPAHTHLCEHCLEILDKVPIVIERSARWTGSVHITNLGKRFQNELSGSCKLCHVLWKQRQGLLLQLSPSEKGLKGNDSLWARLFFGRLFGPHAIRTSSLPVGLSSEVDFVTLVVVPDALNSNGIFTEPHYNIPALALYDVSRAGDLLCAPELVPAEFNPTMISNWIQSCREHHGSCSPAAHERTEITLIDCATRRLTTLDMTHPYVALSYVWGNVVPKPLLNSSEIPENTSAVIVDALQVTQSLGFKYLWADQYCINQNDPVIKMRQISQMNLIYSQAELTIVAACGESAAYGLPGVSRPRERFQHPVKAGNWKIIELGPDGLLDLIDSKWATRGWTFQEAWLSKRLLCFTDKQCYFECGAISCAESLKHTDLIWQLDSLDLNFRHLNFGPYAYLDETESQSWPLAHIDAVHRALHSYSSRELRFDSDSLNAFAGVLSASKTIHLDSEYAAANSIAFTTALGIPLMVGCFKGQSLLEQTLMSGFSWFHVDSRETRRRTHFPSWTWAGWDGVVDTCWKWFHHKALDLAIQKVHVIAADTSEAIGHQIPSSDIDLQMQTWTLSFEAITVPSHWLTSTGSTGAHLQWFLQESLVRLYSSEPLSYSQFLGNLQNDQNRLVLIGYAPEGLRGLVWILRRTILSWSRAGIISIEPSGPEQQDDKQHIANQNLNRSLLSLIVDGRRIAYRFE</sequence>
<evidence type="ECO:0000259" key="1">
    <source>
        <dbReference type="Pfam" id="PF06985"/>
    </source>
</evidence>
<dbReference type="InterPro" id="IPR010730">
    <property type="entry name" value="HET"/>
</dbReference>
<feature type="domain" description="Heterokaryon incompatibility" evidence="1">
    <location>
        <begin position="224"/>
        <end position="359"/>
    </location>
</feature>
<comment type="caution">
    <text evidence="2">The sequence shown here is derived from an EMBL/GenBank/DDBJ whole genome shotgun (WGS) entry which is preliminary data.</text>
</comment>
<dbReference type="Pfam" id="PF06985">
    <property type="entry name" value="HET"/>
    <property type="match status" value="1"/>
</dbReference>
<evidence type="ECO:0000313" key="2">
    <source>
        <dbReference type="EMBL" id="KAF2197598.1"/>
    </source>
</evidence>
<name>A0A9P4JDX1_9PLEO</name>
<gene>
    <name evidence="2" type="ORF">GQ43DRAFT_466295</name>
</gene>
<dbReference type="EMBL" id="ML994218">
    <property type="protein sequence ID" value="KAF2197598.1"/>
    <property type="molecule type" value="Genomic_DNA"/>
</dbReference>
<dbReference type="PANTHER" id="PTHR33112">
    <property type="entry name" value="DOMAIN PROTEIN, PUTATIVE-RELATED"/>
    <property type="match status" value="1"/>
</dbReference>
<reference evidence="2" key="1">
    <citation type="journal article" date="2020" name="Stud. Mycol.">
        <title>101 Dothideomycetes genomes: a test case for predicting lifestyles and emergence of pathogens.</title>
        <authorList>
            <person name="Haridas S."/>
            <person name="Albert R."/>
            <person name="Binder M."/>
            <person name="Bloem J."/>
            <person name="Labutti K."/>
            <person name="Salamov A."/>
            <person name="Andreopoulos B."/>
            <person name="Baker S."/>
            <person name="Barry K."/>
            <person name="Bills G."/>
            <person name="Bluhm B."/>
            <person name="Cannon C."/>
            <person name="Castanera R."/>
            <person name="Culley D."/>
            <person name="Daum C."/>
            <person name="Ezra D."/>
            <person name="Gonzalez J."/>
            <person name="Henrissat B."/>
            <person name="Kuo A."/>
            <person name="Liang C."/>
            <person name="Lipzen A."/>
            <person name="Lutzoni F."/>
            <person name="Magnuson J."/>
            <person name="Mondo S."/>
            <person name="Nolan M."/>
            <person name="Ohm R."/>
            <person name="Pangilinan J."/>
            <person name="Park H.-J."/>
            <person name="Ramirez L."/>
            <person name="Alfaro M."/>
            <person name="Sun H."/>
            <person name="Tritt A."/>
            <person name="Yoshinaga Y."/>
            <person name="Zwiers L.-H."/>
            <person name="Turgeon B."/>
            <person name="Goodwin S."/>
            <person name="Spatafora J."/>
            <person name="Crous P."/>
            <person name="Grigoriev I."/>
        </authorList>
    </citation>
    <scope>NUCLEOTIDE SEQUENCE</scope>
    <source>
        <strain evidence="2">ATCC 74209</strain>
    </source>
</reference>